<organism evidence="4 5">
    <name type="scientific">Staphylotrichum tortipilum</name>
    <dbReference type="NCBI Taxonomy" id="2831512"/>
    <lineage>
        <taxon>Eukaryota</taxon>
        <taxon>Fungi</taxon>
        <taxon>Dikarya</taxon>
        <taxon>Ascomycota</taxon>
        <taxon>Pezizomycotina</taxon>
        <taxon>Sordariomycetes</taxon>
        <taxon>Sordariomycetidae</taxon>
        <taxon>Sordariales</taxon>
        <taxon>Chaetomiaceae</taxon>
        <taxon>Staphylotrichum</taxon>
    </lineage>
</organism>
<dbReference type="PANTHER" id="PTHR33119">
    <property type="entry name" value="IFI3P"/>
    <property type="match status" value="1"/>
</dbReference>
<name>A0AAN6RVE2_9PEZI</name>
<evidence type="ECO:0000313" key="5">
    <source>
        <dbReference type="Proteomes" id="UP001303889"/>
    </source>
</evidence>
<feature type="domain" description="DUF4246" evidence="3">
    <location>
        <begin position="9"/>
        <end position="76"/>
    </location>
</feature>
<dbReference type="PANTHER" id="PTHR33119:SF1">
    <property type="entry name" value="FE2OG DIOXYGENASE DOMAIN-CONTAINING PROTEIN"/>
    <property type="match status" value="1"/>
</dbReference>
<dbReference type="Proteomes" id="UP001303889">
    <property type="component" value="Unassembled WGS sequence"/>
</dbReference>
<dbReference type="AlphaFoldDB" id="A0AAN6RVE2"/>
<comment type="caution">
    <text evidence="4">The sequence shown here is derived from an EMBL/GenBank/DDBJ whole genome shotgun (WGS) entry which is preliminary data.</text>
</comment>
<sequence length="684" mass="77575">MDSAKLPEYPGWNLELYHTDRGTSTFFCKFHCYSSPSWLLCVRETAMMMVMDLLTDKPDWHIKVFDDEIAEKWRQEALAWPDADLMYRFASCPAGILDRESVDFCILELRDKAEHFRRTGITPTLDASFTIAKSDTLVPRELHAALREAFARLQVDNSSRPDWHPWTNETVQDLVHPSMYPLVYGRSLFLPEEVVGVEDAVDQWAGKGEAIPRPVEWDIGENKKEDPYWSTNYQWLPANLKFTADGGVQFTSYINNLHPAKYADIYKTLGKLIEKALPMWDQCLCHADTGRTRPRIVDLGLCDDNAYWEPPSASEMLARERAAEAAATRAKHTAKQPRVVSDDNEGEDSDSTKESDEDESEYESEPEPNDADYEEWKYCRQALHPPPPAFGEARVDYTVDPAKTLRESFKDTGLQIIVKMASIELTPEKPAFASGGWHVEGQMNEHIVGTLLYYLDSENITDSHLDFRAITSDDQSYVSSEYRWMESVCGASFSGTYYDEPGDSCLQTYGRVSTPQGRLLAFPNDLQHRVSGFRLRDPTKPGHRRFIALWLVDPRVRIISTANVPPQQAEWWFDNVFGGSLAVDDDKIEGGSSSSVLPPEITQLLLERGIGKGQLAEAVTTGKSGGVKLPPEVLNMIRNELNDWNPMTREEAEGHRLGLMEERSASKDKVSDHWDSITYSFCEH</sequence>
<reference evidence="4" key="1">
    <citation type="journal article" date="2023" name="Mol. Phylogenet. Evol.">
        <title>Genome-scale phylogeny and comparative genomics of the fungal order Sordariales.</title>
        <authorList>
            <person name="Hensen N."/>
            <person name="Bonometti L."/>
            <person name="Westerberg I."/>
            <person name="Brannstrom I.O."/>
            <person name="Guillou S."/>
            <person name="Cros-Aarteil S."/>
            <person name="Calhoun S."/>
            <person name="Haridas S."/>
            <person name="Kuo A."/>
            <person name="Mondo S."/>
            <person name="Pangilinan J."/>
            <person name="Riley R."/>
            <person name="LaButti K."/>
            <person name="Andreopoulos B."/>
            <person name="Lipzen A."/>
            <person name="Chen C."/>
            <person name="Yan M."/>
            <person name="Daum C."/>
            <person name="Ng V."/>
            <person name="Clum A."/>
            <person name="Steindorff A."/>
            <person name="Ohm R.A."/>
            <person name="Martin F."/>
            <person name="Silar P."/>
            <person name="Natvig D.O."/>
            <person name="Lalanne C."/>
            <person name="Gautier V."/>
            <person name="Ament-Velasquez S.L."/>
            <person name="Kruys A."/>
            <person name="Hutchinson M.I."/>
            <person name="Powell A.J."/>
            <person name="Barry K."/>
            <person name="Miller A.N."/>
            <person name="Grigoriev I.V."/>
            <person name="Debuchy R."/>
            <person name="Gladieux P."/>
            <person name="Hiltunen Thoren M."/>
            <person name="Johannesson H."/>
        </authorList>
    </citation>
    <scope>NUCLEOTIDE SEQUENCE</scope>
    <source>
        <strain evidence="4">CBS 103.79</strain>
    </source>
</reference>
<dbReference type="InterPro" id="IPR049192">
    <property type="entry name" value="DUF4246_C"/>
</dbReference>
<feature type="compositionally biased region" description="Acidic residues" evidence="1">
    <location>
        <begin position="342"/>
        <end position="370"/>
    </location>
</feature>
<dbReference type="InterPro" id="IPR049207">
    <property type="entry name" value="DUF4246_N"/>
</dbReference>
<dbReference type="EMBL" id="MU855379">
    <property type="protein sequence ID" value="KAK3904892.1"/>
    <property type="molecule type" value="Genomic_DNA"/>
</dbReference>
<feature type="domain" description="DUF4246" evidence="2">
    <location>
        <begin position="100"/>
        <end position="574"/>
    </location>
</feature>
<feature type="region of interest" description="Disordered" evidence="1">
    <location>
        <begin position="318"/>
        <end position="370"/>
    </location>
</feature>
<accession>A0AAN6RVE2</accession>
<dbReference type="Pfam" id="PF14033">
    <property type="entry name" value="DUF4246"/>
    <property type="match status" value="1"/>
</dbReference>
<evidence type="ECO:0000256" key="1">
    <source>
        <dbReference type="SAM" id="MobiDB-lite"/>
    </source>
</evidence>
<evidence type="ECO:0000313" key="4">
    <source>
        <dbReference type="EMBL" id="KAK3904892.1"/>
    </source>
</evidence>
<evidence type="ECO:0000259" key="3">
    <source>
        <dbReference type="Pfam" id="PF21666"/>
    </source>
</evidence>
<protein>
    <submittedName>
        <fullName evidence="4">Uncharacterized protein</fullName>
    </submittedName>
</protein>
<dbReference type="Pfam" id="PF21666">
    <property type="entry name" value="DUF4246_N"/>
    <property type="match status" value="1"/>
</dbReference>
<reference evidence="4" key="2">
    <citation type="submission" date="2023-05" db="EMBL/GenBank/DDBJ databases">
        <authorList>
            <consortium name="Lawrence Berkeley National Laboratory"/>
            <person name="Steindorff A."/>
            <person name="Hensen N."/>
            <person name="Bonometti L."/>
            <person name="Westerberg I."/>
            <person name="Brannstrom I.O."/>
            <person name="Guillou S."/>
            <person name="Cros-Aarteil S."/>
            <person name="Calhoun S."/>
            <person name="Haridas S."/>
            <person name="Kuo A."/>
            <person name="Mondo S."/>
            <person name="Pangilinan J."/>
            <person name="Riley R."/>
            <person name="Labutti K."/>
            <person name="Andreopoulos B."/>
            <person name="Lipzen A."/>
            <person name="Chen C."/>
            <person name="Yanf M."/>
            <person name="Daum C."/>
            <person name="Ng V."/>
            <person name="Clum A."/>
            <person name="Ohm R."/>
            <person name="Martin F."/>
            <person name="Silar P."/>
            <person name="Natvig D."/>
            <person name="Lalanne C."/>
            <person name="Gautier V."/>
            <person name="Ament-Velasquez S.L."/>
            <person name="Kruys A."/>
            <person name="Hutchinson M.I."/>
            <person name="Powell A.J."/>
            <person name="Barry K."/>
            <person name="Miller A.N."/>
            <person name="Grigoriev I.V."/>
            <person name="Debuchy R."/>
            <person name="Gladieux P."/>
            <person name="Thoren M.H."/>
            <person name="Johannesson H."/>
        </authorList>
    </citation>
    <scope>NUCLEOTIDE SEQUENCE</scope>
    <source>
        <strain evidence="4">CBS 103.79</strain>
    </source>
</reference>
<proteinExistence type="predicted"/>
<evidence type="ECO:0000259" key="2">
    <source>
        <dbReference type="Pfam" id="PF14033"/>
    </source>
</evidence>
<dbReference type="InterPro" id="IPR025340">
    <property type="entry name" value="DUF4246"/>
</dbReference>
<gene>
    <name evidence="4" type="ORF">C8A05DRAFT_13257</name>
</gene>
<keyword evidence="5" id="KW-1185">Reference proteome</keyword>